<dbReference type="AlphaFoldDB" id="A0A3S1B946"/>
<feature type="region of interest" description="Disordered" evidence="1">
    <location>
        <begin position="249"/>
        <end position="268"/>
    </location>
</feature>
<gene>
    <name evidence="2" type="ORF">EGW08_014155</name>
</gene>
<comment type="caution">
    <text evidence="2">The sequence shown here is derived from an EMBL/GenBank/DDBJ whole genome shotgun (WGS) entry which is preliminary data.</text>
</comment>
<evidence type="ECO:0000256" key="1">
    <source>
        <dbReference type="SAM" id="MobiDB-lite"/>
    </source>
</evidence>
<dbReference type="OrthoDB" id="10559806at2759"/>
<name>A0A3S1B946_ELYCH</name>
<accession>A0A3S1B946</accession>
<dbReference type="Proteomes" id="UP000271974">
    <property type="component" value="Unassembled WGS sequence"/>
</dbReference>
<organism evidence="2 3">
    <name type="scientific">Elysia chlorotica</name>
    <name type="common">Eastern emerald elysia</name>
    <name type="synonym">Sea slug</name>
    <dbReference type="NCBI Taxonomy" id="188477"/>
    <lineage>
        <taxon>Eukaryota</taxon>
        <taxon>Metazoa</taxon>
        <taxon>Spiralia</taxon>
        <taxon>Lophotrochozoa</taxon>
        <taxon>Mollusca</taxon>
        <taxon>Gastropoda</taxon>
        <taxon>Heterobranchia</taxon>
        <taxon>Euthyneura</taxon>
        <taxon>Panpulmonata</taxon>
        <taxon>Sacoglossa</taxon>
        <taxon>Placobranchoidea</taxon>
        <taxon>Plakobranchidae</taxon>
        <taxon>Elysia</taxon>
    </lineage>
</organism>
<evidence type="ECO:0000313" key="3">
    <source>
        <dbReference type="Proteomes" id="UP000271974"/>
    </source>
</evidence>
<evidence type="ECO:0000313" key="2">
    <source>
        <dbReference type="EMBL" id="RUS78075.1"/>
    </source>
</evidence>
<keyword evidence="3" id="KW-1185">Reference proteome</keyword>
<proteinExistence type="predicted"/>
<protein>
    <submittedName>
        <fullName evidence="2">Uncharacterized protein</fullName>
    </submittedName>
</protein>
<dbReference type="EMBL" id="RQTK01000534">
    <property type="protein sequence ID" value="RUS78075.1"/>
    <property type="molecule type" value="Genomic_DNA"/>
</dbReference>
<reference evidence="2 3" key="1">
    <citation type="submission" date="2019-01" db="EMBL/GenBank/DDBJ databases">
        <title>A draft genome assembly of the solar-powered sea slug Elysia chlorotica.</title>
        <authorList>
            <person name="Cai H."/>
            <person name="Li Q."/>
            <person name="Fang X."/>
            <person name="Li J."/>
            <person name="Curtis N.E."/>
            <person name="Altenburger A."/>
            <person name="Shibata T."/>
            <person name="Feng M."/>
            <person name="Maeda T."/>
            <person name="Schwartz J.A."/>
            <person name="Shigenobu S."/>
            <person name="Lundholm N."/>
            <person name="Nishiyama T."/>
            <person name="Yang H."/>
            <person name="Hasebe M."/>
            <person name="Li S."/>
            <person name="Pierce S.K."/>
            <person name="Wang J."/>
        </authorList>
    </citation>
    <scope>NUCLEOTIDE SEQUENCE [LARGE SCALE GENOMIC DNA]</scope>
    <source>
        <strain evidence="2">EC2010</strain>
        <tissue evidence="2">Whole organism of an adult</tissue>
    </source>
</reference>
<sequence>MVKEVQKDPIMLRMRSLGIASSVVYLAVYLACVCEGMDDTVVDGMDDTVGEGMVDTVGEVKRDSTQKSGFGKRKSRNDCDELRDMFVEQGCIIKDSRRCRLLNFRLEGGRLSKRPRCEFMPCERYDQPANQTCQSFCFGTTVPGGLCESGKVCCVPGPRPTTTTTKTCGHQCVSAFDCLEVDSYSSCGQFSLDVCCRTVGSRGFYSQSNSGGGVDNLLSSRSLFSGGFGNFLQGNGFAVYDSPSDPFYQNGGQYPPAPQPPKPRDNSEVQPLPCPYTCLPANACGDVDPASNAITCGGYPYVCCRIALPPTVAPTPAPTEGGQCPFECVRSNKCVEEADSVFSCGNRKVCCKTTKRDEN</sequence>